<evidence type="ECO:0000256" key="1">
    <source>
        <dbReference type="SAM" id="Phobius"/>
    </source>
</evidence>
<keyword evidence="1" id="KW-0472">Membrane</keyword>
<proteinExistence type="predicted"/>
<reference evidence="2" key="1">
    <citation type="submission" date="2023-07" db="EMBL/GenBank/DDBJ databases">
        <authorList>
            <consortium name="AG Swart"/>
            <person name="Singh M."/>
            <person name="Singh A."/>
            <person name="Seah K."/>
            <person name="Emmerich C."/>
        </authorList>
    </citation>
    <scope>NUCLEOTIDE SEQUENCE</scope>
    <source>
        <strain evidence="2">DP1</strain>
    </source>
</reference>
<keyword evidence="1" id="KW-1133">Transmembrane helix</keyword>
<feature type="transmembrane region" description="Helical" evidence="1">
    <location>
        <begin position="77"/>
        <end position="101"/>
    </location>
</feature>
<keyword evidence="3" id="KW-1185">Reference proteome</keyword>
<comment type="caution">
    <text evidence="2">The sequence shown here is derived from an EMBL/GenBank/DDBJ whole genome shotgun (WGS) entry which is preliminary data.</text>
</comment>
<dbReference type="EMBL" id="CAMPGE010025015">
    <property type="protein sequence ID" value="CAI2382814.1"/>
    <property type="molecule type" value="Genomic_DNA"/>
</dbReference>
<protein>
    <submittedName>
        <fullName evidence="2">Uncharacterized protein</fullName>
    </submittedName>
</protein>
<organism evidence="2 3">
    <name type="scientific">Euplotes crassus</name>
    <dbReference type="NCBI Taxonomy" id="5936"/>
    <lineage>
        <taxon>Eukaryota</taxon>
        <taxon>Sar</taxon>
        <taxon>Alveolata</taxon>
        <taxon>Ciliophora</taxon>
        <taxon>Intramacronucleata</taxon>
        <taxon>Spirotrichea</taxon>
        <taxon>Hypotrichia</taxon>
        <taxon>Euplotida</taxon>
        <taxon>Euplotidae</taxon>
        <taxon>Moneuplotes</taxon>
    </lineage>
</organism>
<accession>A0AAD1Y178</accession>
<sequence length="144" mass="17387">MTDLKQNLPKIAPMHNTIHEKQKEIVKLVKNFEIEPVLHCNINKNIPGLRQKSSPFVRKPASHRWYRRWHSFERNGVMNWGLTMNWTRLVFPCVFIFYSFYMFEPTLHGSVYINEFNMYQYESVYAKMNWNKTPPMMQTINRVA</sequence>
<keyword evidence="1" id="KW-0812">Transmembrane</keyword>
<dbReference type="AlphaFoldDB" id="A0AAD1Y178"/>
<dbReference type="Proteomes" id="UP001295684">
    <property type="component" value="Unassembled WGS sequence"/>
</dbReference>
<evidence type="ECO:0000313" key="2">
    <source>
        <dbReference type="EMBL" id="CAI2382814.1"/>
    </source>
</evidence>
<name>A0AAD1Y178_EUPCR</name>
<gene>
    <name evidence="2" type="ORF">ECRASSUSDP1_LOCUS24301</name>
</gene>
<evidence type="ECO:0000313" key="3">
    <source>
        <dbReference type="Proteomes" id="UP001295684"/>
    </source>
</evidence>